<dbReference type="Proteomes" id="UP000594262">
    <property type="component" value="Unplaced"/>
</dbReference>
<evidence type="ECO:0000313" key="4">
    <source>
        <dbReference type="Proteomes" id="UP000594262"/>
    </source>
</evidence>
<reference evidence="3" key="1">
    <citation type="submission" date="2021-01" db="UniProtKB">
        <authorList>
            <consortium name="EnsemblMetazoa"/>
        </authorList>
    </citation>
    <scope>IDENTIFICATION</scope>
</reference>
<dbReference type="AlphaFoldDB" id="A0A7M5V891"/>
<feature type="transmembrane region" description="Helical" evidence="2">
    <location>
        <begin position="787"/>
        <end position="813"/>
    </location>
</feature>
<keyword evidence="2" id="KW-0812">Transmembrane</keyword>
<feature type="transmembrane region" description="Helical" evidence="2">
    <location>
        <begin position="630"/>
        <end position="647"/>
    </location>
</feature>
<evidence type="ECO:0000256" key="1">
    <source>
        <dbReference type="SAM" id="MobiDB-lite"/>
    </source>
</evidence>
<feature type="transmembrane region" description="Helical" evidence="2">
    <location>
        <begin position="322"/>
        <end position="342"/>
    </location>
</feature>
<feature type="transmembrane region" description="Helical" evidence="2">
    <location>
        <begin position="697"/>
        <end position="730"/>
    </location>
</feature>
<dbReference type="EnsemblMetazoa" id="CLYHEMT009266.1">
    <property type="protein sequence ID" value="CLYHEMP009266.1"/>
    <property type="gene ID" value="CLYHEMG009266"/>
</dbReference>
<feature type="transmembrane region" description="Helical" evidence="2">
    <location>
        <begin position="742"/>
        <end position="767"/>
    </location>
</feature>
<keyword evidence="4" id="KW-1185">Reference proteome</keyword>
<keyword evidence="2" id="KW-1133">Transmembrane helix</keyword>
<dbReference type="PANTHER" id="PTHR11319">
    <property type="entry name" value="G PROTEIN-COUPLED RECEPTOR-RELATED"/>
    <property type="match status" value="1"/>
</dbReference>
<name>A0A7M5V891_9CNID</name>
<evidence type="ECO:0000256" key="2">
    <source>
        <dbReference type="SAM" id="Phobius"/>
    </source>
</evidence>
<feature type="transmembrane region" description="Helical" evidence="2">
    <location>
        <begin position="476"/>
        <end position="495"/>
    </location>
</feature>
<keyword evidence="2" id="KW-0472">Membrane</keyword>
<proteinExistence type="predicted"/>
<sequence>MELSTQDNNIRITKGLTIKVNEFENGMDILESNFNMQNVNVRGNKIGKNLIQHKKGKLVIDTIEVKENKGIETTKALIYEAAPDGTSEFVLRNFELIWTNTSDSHPPLLDIFLGAGYYSLENIRIESYSNSTVTTAAVEVGSPNAKGYKSTISNVTAFCTTNLKSKQNLIGSIRGKKLSMICKPCEIKKYTMQKSFLRLKGNSSKYAYKTYKDDDRNQNNLLDEILTDDESREFTCHDCPVGGSCKNGIRSSGNFYGYDQSDGQVLFTACPRAYCCTKKECKSIDSCKSNRTGTLCGSCKEGFQEDFFTAKCVPKSKCKNRAVFWFFFALSALVVCVLFLFMKDITVFLKSLFGRLCSCCSKSEEGNEVDQDQDWECKISSSSAAGHGNEDEVQVIMIAKPEEEKQLTMSGAFNIIVGFYQIRSLLTVDLGTKYENSTTYQSEITRIFDLDFTFIKSICPMEGLTAKGEGFIKNQLIVIFMLLWAILFLIIYFVLKLVKRFLGKKSPEVPSTDEDNQQQSTANGNQQQNNGEDTAKTIVSDKLPFHERVGLGMIKIILFGYKNVATFAIISFHCVDIKGKLVLFINGDQPCFQWWQNLEIVFLVLWAIPFPAALMVSYRMYMRYVISLKKFVAILIFPYLAIYFMFAKRSTICLATDENDEKRVTKLLKEMFEEAYRKRNDKEYYVFWETWRLYQRLILAFVTTFAINPVNRICYAAPIILLFIYIYWFVKPYKEQFTILHWMEVIGLLGITFTLINNMFRSFLYVFDIPDQPPIPKSLQVLWYMDLIASPVFVLVFFFCLKPVSLLLLGGLVTSI</sequence>
<dbReference type="OrthoDB" id="5956805at2759"/>
<dbReference type="PANTHER" id="PTHR11319:SF35">
    <property type="entry name" value="OUTER MEMBRANE PROTEIN PMPC-RELATED"/>
    <property type="match status" value="1"/>
</dbReference>
<feature type="transmembrane region" description="Helical" evidence="2">
    <location>
        <begin position="600"/>
        <end position="618"/>
    </location>
</feature>
<protein>
    <submittedName>
        <fullName evidence="3">Uncharacterized protein</fullName>
    </submittedName>
</protein>
<feature type="compositionally biased region" description="Low complexity" evidence="1">
    <location>
        <begin position="517"/>
        <end position="530"/>
    </location>
</feature>
<feature type="region of interest" description="Disordered" evidence="1">
    <location>
        <begin position="508"/>
        <end position="532"/>
    </location>
</feature>
<accession>A0A7M5V891</accession>
<organism evidence="3 4">
    <name type="scientific">Clytia hemisphaerica</name>
    <dbReference type="NCBI Taxonomy" id="252671"/>
    <lineage>
        <taxon>Eukaryota</taxon>
        <taxon>Metazoa</taxon>
        <taxon>Cnidaria</taxon>
        <taxon>Hydrozoa</taxon>
        <taxon>Hydroidolina</taxon>
        <taxon>Leptothecata</taxon>
        <taxon>Obeliida</taxon>
        <taxon>Clytiidae</taxon>
        <taxon>Clytia</taxon>
    </lineage>
</organism>
<evidence type="ECO:0000313" key="3">
    <source>
        <dbReference type="EnsemblMetazoa" id="CLYHEMP009266.1"/>
    </source>
</evidence>